<dbReference type="AlphaFoldDB" id="A0A084JGZ9"/>
<evidence type="ECO:0000256" key="4">
    <source>
        <dbReference type="ARBA" id="ARBA00023163"/>
    </source>
</evidence>
<dbReference type="InterPro" id="IPR005119">
    <property type="entry name" value="LysR_subst-bd"/>
</dbReference>
<comment type="similarity">
    <text evidence="1">Belongs to the LysR transcriptional regulatory family.</text>
</comment>
<dbReference type="Proteomes" id="UP000028525">
    <property type="component" value="Unassembled WGS sequence"/>
</dbReference>
<evidence type="ECO:0000256" key="1">
    <source>
        <dbReference type="ARBA" id="ARBA00009437"/>
    </source>
</evidence>
<dbReference type="STRING" id="29354.IO98_18550"/>
<feature type="domain" description="HTH lysR-type" evidence="5">
    <location>
        <begin position="1"/>
        <end position="58"/>
    </location>
</feature>
<evidence type="ECO:0000256" key="3">
    <source>
        <dbReference type="ARBA" id="ARBA00023125"/>
    </source>
</evidence>
<keyword evidence="4" id="KW-0804">Transcription</keyword>
<protein>
    <submittedName>
        <fullName evidence="6">LysR family transcriptional regulator</fullName>
    </submittedName>
</protein>
<keyword evidence="7" id="KW-1185">Reference proteome</keyword>
<dbReference type="InterPro" id="IPR036388">
    <property type="entry name" value="WH-like_DNA-bd_sf"/>
</dbReference>
<dbReference type="NCBIfam" id="NF040786">
    <property type="entry name" value="LysR_Sec_metab"/>
    <property type="match status" value="1"/>
</dbReference>
<dbReference type="Gene3D" id="3.40.190.290">
    <property type="match status" value="1"/>
</dbReference>
<dbReference type="Pfam" id="PF00126">
    <property type="entry name" value="HTH_1"/>
    <property type="match status" value="1"/>
</dbReference>
<dbReference type="FunFam" id="1.10.10.10:FF:000001">
    <property type="entry name" value="LysR family transcriptional regulator"/>
    <property type="match status" value="1"/>
</dbReference>
<evidence type="ECO:0000256" key="2">
    <source>
        <dbReference type="ARBA" id="ARBA00023015"/>
    </source>
</evidence>
<dbReference type="SUPFAM" id="SSF46785">
    <property type="entry name" value="Winged helix' DNA-binding domain"/>
    <property type="match status" value="1"/>
</dbReference>
<dbReference type="PANTHER" id="PTHR30126:SF64">
    <property type="entry name" value="HTH-TYPE TRANSCRIPTIONAL REGULATOR CITR"/>
    <property type="match status" value="1"/>
</dbReference>
<reference evidence="6 7" key="1">
    <citation type="submission" date="2014-07" db="EMBL/GenBank/DDBJ databases">
        <title>Draft genome of Clostridium celerecrescens 152B isolated from sediments associated with methane hydrate from Krishna Godavari basin.</title>
        <authorList>
            <person name="Honkalas V.S."/>
            <person name="Dabir A.P."/>
            <person name="Arora P."/>
            <person name="Dhakephalkar P.K."/>
        </authorList>
    </citation>
    <scope>NUCLEOTIDE SEQUENCE [LARGE SCALE GENOMIC DNA]</scope>
    <source>
        <strain evidence="6 7">152B</strain>
    </source>
</reference>
<proteinExistence type="inferred from homology"/>
<dbReference type="PROSITE" id="PS50931">
    <property type="entry name" value="HTH_LYSR"/>
    <property type="match status" value="1"/>
</dbReference>
<dbReference type="PRINTS" id="PR00039">
    <property type="entry name" value="HTHLYSR"/>
</dbReference>
<keyword evidence="3" id="KW-0238">DNA-binding</keyword>
<dbReference type="InterPro" id="IPR036390">
    <property type="entry name" value="WH_DNA-bd_sf"/>
</dbReference>
<dbReference type="OrthoDB" id="9785745at2"/>
<dbReference type="PANTHER" id="PTHR30126">
    <property type="entry name" value="HTH-TYPE TRANSCRIPTIONAL REGULATOR"/>
    <property type="match status" value="1"/>
</dbReference>
<evidence type="ECO:0000259" key="5">
    <source>
        <dbReference type="PROSITE" id="PS50931"/>
    </source>
</evidence>
<dbReference type="GO" id="GO:0003700">
    <property type="term" value="F:DNA-binding transcription factor activity"/>
    <property type="evidence" value="ECO:0007669"/>
    <property type="project" value="InterPro"/>
</dbReference>
<dbReference type="RefSeq" id="WP_038283634.1">
    <property type="nucleotide sequence ID" value="NZ_JPME01000025.1"/>
</dbReference>
<comment type="caution">
    <text evidence="6">The sequence shown here is derived from an EMBL/GenBank/DDBJ whole genome shotgun (WGS) entry which is preliminary data.</text>
</comment>
<gene>
    <name evidence="6" type="ORF">IO98_18550</name>
</gene>
<dbReference type="Pfam" id="PF03466">
    <property type="entry name" value="LysR_substrate"/>
    <property type="match status" value="1"/>
</dbReference>
<dbReference type="InterPro" id="IPR000847">
    <property type="entry name" value="LysR_HTH_N"/>
</dbReference>
<name>A0A084JGZ9_9FIRM</name>
<accession>A0A084JGZ9</accession>
<sequence length="301" mass="34303">MNLKQLEAFVCVAEGKSFSAAAKKLYLTQPTVSAHISSLEKELGVRLFVRTTKDVELSREGELLYDNARRMLQLEKNILRDFTQKDSKTANKIIVGASTVPGQYILPQILSLFSRTYPGNQLELREADSMEVVRMVQDGLVEIGFTGTTGSDPTCVFEPFYHDRLVIITPNNDQYRQYDKTGFPIEQLYEERWIVREEGSGTRKEAERYLQDMGVDLNRLEIVATISNQETIKKSVEAAMGISIISGAAVNDYVEQGSLLRFSLGDQEVYRKLYMVWSKNHKPGKAARLFIRFVRELYAYL</sequence>
<evidence type="ECO:0000313" key="6">
    <source>
        <dbReference type="EMBL" id="KEZ88233.1"/>
    </source>
</evidence>
<dbReference type="EMBL" id="JPME01000025">
    <property type="protein sequence ID" value="KEZ88233.1"/>
    <property type="molecule type" value="Genomic_DNA"/>
</dbReference>
<organism evidence="6 7">
    <name type="scientific">Lacrimispora celerecrescens</name>
    <dbReference type="NCBI Taxonomy" id="29354"/>
    <lineage>
        <taxon>Bacteria</taxon>
        <taxon>Bacillati</taxon>
        <taxon>Bacillota</taxon>
        <taxon>Clostridia</taxon>
        <taxon>Lachnospirales</taxon>
        <taxon>Lachnospiraceae</taxon>
        <taxon>Lacrimispora</taxon>
    </lineage>
</organism>
<dbReference type="SUPFAM" id="SSF53850">
    <property type="entry name" value="Periplasmic binding protein-like II"/>
    <property type="match status" value="1"/>
</dbReference>
<dbReference type="Gene3D" id="1.10.10.10">
    <property type="entry name" value="Winged helix-like DNA-binding domain superfamily/Winged helix DNA-binding domain"/>
    <property type="match status" value="1"/>
</dbReference>
<evidence type="ECO:0000313" key="7">
    <source>
        <dbReference type="Proteomes" id="UP000028525"/>
    </source>
</evidence>
<keyword evidence="2" id="KW-0805">Transcription regulation</keyword>
<dbReference type="GO" id="GO:0000976">
    <property type="term" value="F:transcription cis-regulatory region binding"/>
    <property type="evidence" value="ECO:0007669"/>
    <property type="project" value="TreeGrafter"/>
</dbReference>
<dbReference type="InterPro" id="IPR047788">
    <property type="entry name" value="LysR-like_Sec_metab"/>
</dbReference>